<dbReference type="Proteomes" id="UP000828390">
    <property type="component" value="Unassembled WGS sequence"/>
</dbReference>
<comment type="caution">
    <text evidence="1">The sequence shown here is derived from an EMBL/GenBank/DDBJ whole genome shotgun (WGS) entry which is preliminary data.</text>
</comment>
<organism evidence="1 2">
    <name type="scientific">Dreissena polymorpha</name>
    <name type="common">Zebra mussel</name>
    <name type="synonym">Mytilus polymorpha</name>
    <dbReference type="NCBI Taxonomy" id="45954"/>
    <lineage>
        <taxon>Eukaryota</taxon>
        <taxon>Metazoa</taxon>
        <taxon>Spiralia</taxon>
        <taxon>Lophotrochozoa</taxon>
        <taxon>Mollusca</taxon>
        <taxon>Bivalvia</taxon>
        <taxon>Autobranchia</taxon>
        <taxon>Heteroconchia</taxon>
        <taxon>Euheterodonta</taxon>
        <taxon>Imparidentia</taxon>
        <taxon>Neoheterodontei</taxon>
        <taxon>Myida</taxon>
        <taxon>Dreissenoidea</taxon>
        <taxon>Dreissenidae</taxon>
        <taxon>Dreissena</taxon>
    </lineage>
</organism>
<proteinExistence type="predicted"/>
<accession>A0A9D4C5P7</accession>
<protein>
    <submittedName>
        <fullName evidence="1">Uncharacterized protein</fullName>
    </submittedName>
</protein>
<evidence type="ECO:0000313" key="2">
    <source>
        <dbReference type="Proteomes" id="UP000828390"/>
    </source>
</evidence>
<gene>
    <name evidence="1" type="ORF">DPMN_060495</name>
</gene>
<name>A0A9D4C5P7_DREPO</name>
<dbReference type="AlphaFoldDB" id="A0A9D4C5P7"/>
<dbReference type="EMBL" id="JAIWYP010000013">
    <property type="protein sequence ID" value="KAH3717700.1"/>
    <property type="molecule type" value="Genomic_DNA"/>
</dbReference>
<sequence length="67" mass="7315">MKCAALRVKLDPKHTLHSTMHLFDIDVTSAIVSNMYNSSKCVLRFETDNPGSGAYGHYGTAVSSVKL</sequence>
<keyword evidence="2" id="KW-1185">Reference proteome</keyword>
<evidence type="ECO:0000313" key="1">
    <source>
        <dbReference type="EMBL" id="KAH3717700.1"/>
    </source>
</evidence>
<reference evidence="1" key="1">
    <citation type="journal article" date="2019" name="bioRxiv">
        <title>The Genome of the Zebra Mussel, Dreissena polymorpha: A Resource for Invasive Species Research.</title>
        <authorList>
            <person name="McCartney M.A."/>
            <person name="Auch B."/>
            <person name="Kono T."/>
            <person name="Mallez S."/>
            <person name="Zhang Y."/>
            <person name="Obille A."/>
            <person name="Becker A."/>
            <person name="Abrahante J.E."/>
            <person name="Garbe J."/>
            <person name="Badalamenti J.P."/>
            <person name="Herman A."/>
            <person name="Mangelson H."/>
            <person name="Liachko I."/>
            <person name="Sullivan S."/>
            <person name="Sone E.D."/>
            <person name="Koren S."/>
            <person name="Silverstein K.A.T."/>
            <person name="Beckman K.B."/>
            <person name="Gohl D.M."/>
        </authorList>
    </citation>
    <scope>NUCLEOTIDE SEQUENCE</scope>
    <source>
        <strain evidence="1">Duluth1</strain>
        <tissue evidence="1">Whole animal</tissue>
    </source>
</reference>
<reference evidence="1" key="2">
    <citation type="submission" date="2020-11" db="EMBL/GenBank/DDBJ databases">
        <authorList>
            <person name="McCartney M.A."/>
            <person name="Auch B."/>
            <person name="Kono T."/>
            <person name="Mallez S."/>
            <person name="Becker A."/>
            <person name="Gohl D.M."/>
            <person name="Silverstein K.A.T."/>
            <person name="Koren S."/>
            <person name="Bechman K.B."/>
            <person name="Herman A."/>
            <person name="Abrahante J.E."/>
            <person name="Garbe J."/>
        </authorList>
    </citation>
    <scope>NUCLEOTIDE SEQUENCE</scope>
    <source>
        <strain evidence="1">Duluth1</strain>
        <tissue evidence="1">Whole animal</tissue>
    </source>
</reference>